<evidence type="ECO:0000313" key="1">
    <source>
        <dbReference type="EMBL" id="KZT24405.1"/>
    </source>
</evidence>
<dbReference type="STRING" id="1314782.A0A165RXT0"/>
<reference evidence="1 2" key="1">
    <citation type="journal article" date="2016" name="Mol. Biol. Evol.">
        <title>Comparative Genomics of Early-Diverging Mushroom-Forming Fungi Provides Insights into the Origins of Lignocellulose Decay Capabilities.</title>
        <authorList>
            <person name="Nagy L.G."/>
            <person name="Riley R."/>
            <person name="Tritt A."/>
            <person name="Adam C."/>
            <person name="Daum C."/>
            <person name="Floudas D."/>
            <person name="Sun H."/>
            <person name="Yadav J.S."/>
            <person name="Pangilinan J."/>
            <person name="Larsson K.H."/>
            <person name="Matsuura K."/>
            <person name="Barry K."/>
            <person name="Labutti K."/>
            <person name="Kuo R."/>
            <person name="Ohm R.A."/>
            <person name="Bhattacharya S.S."/>
            <person name="Shirouzu T."/>
            <person name="Yoshinaga Y."/>
            <person name="Martin F.M."/>
            <person name="Grigoriev I.V."/>
            <person name="Hibbett D.S."/>
        </authorList>
    </citation>
    <scope>NUCLEOTIDE SEQUENCE [LARGE SCALE GENOMIC DNA]</scope>
    <source>
        <strain evidence="1 2">HHB14362 ss-1</strain>
    </source>
</reference>
<accession>A0A165RXT0</accession>
<protein>
    <submittedName>
        <fullName evidence="1">Uncharacterized protein</fullName>
    </submittedName>
</protein>
<dbReference type="OrthoDB" id="2958217at2759"/>
<dbReference type="Proteomes" id="UP000076761">
    <property type="component" value="Unassembled WGS sequence"/>
</dbReference>
<gene>
    <name evidence="1" type="ORF">NEOLEDRAFT_1170218</name>
</gene>
<dbReference type="AlphaFoldDB" id="A0A165RXT0"/>
<dbReference type="EMBL" id="KV425578">
    <property type="protein sequence ID" value="KZT24405.1"/>
    <property type="molecule type" value="Genomic_DNA"/>
</dbReference>
<sequence>MSIANLRTETAKTTFAHLPVPSQREIIYMGYTHYWTRRDPEEWSMAWPQVVVCAKEIIKAAREKGIVVIGLHKDDPIVNEEEIVFNGDPSHETFHLSKRLPDFDFCKTARKPYDAVVTAILLCAAVLAEEGIRVSSDGYWDDWSEGREIVQELFPEFQLAPKLIDN</sequence>
<keyword evidence="2" id="KW-1185">Reference proteome</keyword>
<name>A0A165RXT0_9AGAM</name>
<dbReference type="InParanoid" id="A0A165RXT0"/>
<organism evidence="1 2">
    <name type="scientific">Neolentinus lepideus HHB14362 ss-1</name>
    <dbReference type="NCBI Taxonomy" id="1314782"/>
    <lineage>
        <taxon>Eukaryota</taxon>
        <taxon>Fungi</taxon>
        <taxon>Dikarya</taxon>
        <taxon>Basidiomycota</taxon>
        <taxon>Agaricomycotina</taxon>
        <taxon>Agaricomycetes</taxon>
        <taxon>Gloeophyllales</taxon>
        <taxon>Gloeophyllaceae</taxon>
        <taxon>Neolentinus</taxon>
    </lineage>
</organism>
<evidence type="ECO:0000313" key="2">
    <source>
        <dbReference type="Proteomes" id="UP000076761"/>
    </source>
</evidence>
<proteinExistence type="predicted"/>